<organism evidence="3 4">
    <name type="scientific">Euplotes crassus</name>
    <dbReference type="NCBI Taxonomy" id="5936"/>
    <lineage>
        <taxon>Eukaryota</taxon>
        <taxon>Sar</taxon>
        <taxon>Alveolata</taxon>
        <taxon>Ciliophora</taxon>
        <taxon>Intramacronucleata</taxon>
        <taxon>Spirotrichea</taxon>
        <taxon>Hypotrichia</taxon>
        <taxon>Euplotida</taxon>
        <taxon>Euplotidae</taxon>
        <taxon>Moneuplotes</taxon>
    </lineage>
</organism>
<keyword evidence="2" id="KW-1133">Transmembrane helix</keyword>
<evidence type="ECO:0000256" key="1">
    <source>
        <dbReference type="SAM" id="MobiDB-lite"/>
    </source>
</evidence>
<sequence>MEPLAPKSGDDQVDEDSLIKDYEASKQDADTQVSRKNKNRTETLTFASGRPRKNGYAINRETYEKSKETEKEKEQKNGYNRFKNYRDMIKTQSNIRKPMSTNNEVSHLIICFERPNQSPMRTLLLIGVIKAVLYFPSGDKKTRSYLSFLSKVCSQSHCKQHYQQESFRKIENFSKNLIGCIKILLYFGVQDLIEIITSRVQMLRLEKNSKLSENDPLHSALDVTSLGIPIKNVRILGTKECLCTKGNKVVKHCPKCKSIIEKNKGCDVMNCKVCGETFGWRLVDKKEKYSPSKGKLPEDNSLCARFSKGFLTVIFPMTLVYLNFKEIKRNCRRRRSLRCLGYTLLVPLSLLFALIYSPVFMVLILLIFFGLCLLKCFSCCKKKDQKV</sequence>
<dbReference type="Pfam" id="PF22191">
    <property type="entry name" value="IBR_1"/>
    <property type="match status" value="1"/>
</dbReference>
<dbReference type="CDD" id="cd20336">
    <property type="entry name" value="Rcat_RBR"/>
    <property type="match status" value="1"/>
</dbReference>
<dbReference type="Gene3D" id="1.20.120.1750">
    <property type="match status" value="1"/>
</dbReference>
<keyword evidence="2" id="KW-0812">Transmembrane</keyword>
<protein>
    <submittedName>
        <fullName evidence="3">Uncharacterized protein</fullName>
    </submittedName>
</protein>
<keyword evidence="2" id="KW-0472">Membrane</keyword>
<evidence type="ECO:0000313" key="4">
    <source>
        <dbReference type="Proteomes" id="UP001295684"/>
    </source>
</evidence>
<dbReference type="AlphaFoldDB" id="A0AAD1UDJ0"/>
<evidence type="ECO:0000256" key="2">
    <source>
        <dbReference type="SAM" id="Phobius"/>
    </source>
</evidence>
<name>A0AAD1UDJ0_EUPCR</name>
<feature type="transmembrane region" description="Helical" evidence="2">
    <location>
        <begin position="362"/>
        <end position="380"/>
    </location>
</feature>
<accession>A0AAD1UDJ0</accession>
<reference evidence="3" key="1">
    <citation type="submission" date="2023-07" db="EMBL/GenBank/DDBJ databases">
        <authorList>
            <consortium name="AG Swart"/>
            <person name="Singh M."/>
            <person name="Singh A."/>
            <person name="Seah K."/>
            <person name="Emmerich C."/>
        </authorList>
    </citation>
    <scope>NUCLEOTIDE SEQUENCE</scope>
    <source>
        <strain evidence="3">DP1</strain>
    </source>
</reference>
<feature type="transmembrane region" description="Helical" evidence="2">
    <location>
        <begin position="306"/>
        <end position="324"/>
    </location>
</feature>
<dbReference type="SUPFAM" id="SSF57850">
    <property type="entry name" value="RING/U-box"/>
    <property type="match status" value="1"/>
</dbReference>
<feature type="region of interest" description="Disordered" evidence="1">
    <location>
        <begin position="1"/>
        <end position="78"/>
    </location>
</feature>
<keyword evidence="4" id="KW-1185">Reference proteome</keyword>
<feature type="compositionally biased region" description="Basic and acidic residues" evidence="1">
    <location>
        <begin position="61"/>
        <end position="76"/>
    </location>
</feature>
<comment type="caution">
    <text evidence="3">The sequence shown here is derived from an EMBL/GenBank/DDBJ whole genome shotgun (WGS) entry which is preliminary data.</text>
</comment>
<proteinExistence type="predicted"/>
<dbReference type="Proteomes" id="UP001295684">
    <property type="component" value="Unassembled WGS sequence"/>
</dbReference>
<gene>
    <name evidence="3" type="ORF">ECRASSUSDP1_LOCUS8487</name>
</gene>
<feature type="compositionally biased region" description="Basic and acidic residues" evidence="1">
    <location>
        <begin position="17"/>
        <end position="29"/>
    </location>
</feature>
<evidence type="ECO:0000313" key="3">
    <source>
        <dbReference type="EMBL" id="CAI2367208.1"/>
    </source>
</evidence>
<feature type="transmembrane region" description="Helical" evidence="2">
    <location>
        <begin position="336"/>
        <end position="356"/>
    </location>
</feature>
<dbReference type="EMBL" id="CAMPGE010008307">
    <property type="protein sequence ID" value="CAI2367208.1"/>
    <property type="molecule type" value="Genomic_DNA"/>
</dbReference>